<evidence type="ECO:0000256" key="3">
    <source>
        <dbReference type="ARBA" id="ARBA00007222"/>
    </source>
</evidence>
<organism evidence="13 14">
    <name type="scientific">Halotia branconii CENA392</name>
    <dbReference type="NCBI Taxonomy" id="1539056"/>
    <lineage>
        <taxon>Bacteria</taxon>
        <taxon>Bacillati</taxon>
        <taxon>Cyanobacteriota</taxon>
        <taxon>Cyanophyceae</taxon>
        <taxon>Nostocales</taxon>
        <taxon>Nodulariaceae</taxon>
        <taxon>Halotia</taxon>
    </lineage>
</organism>
<proteinExistence type="inferred from homology"/>
<feature type="transmembrane region" description="Helical" evidence="10">
    <location>
        <begin position="120"/>
        <end position="137"/>
    </location>
</feature>
<feature type="transmembrane region" description="Helical" evidence="10">
    <location>
        <begin position="353"/>
        <end position="377"/>
    </location>
</feature>
<dbReference type="Pfam" id="PF16192">
    <property type="entry name" value="PMT_4TMC"/>
    <property type="match status" value="1"/>
</dbReference>
<feature type="transmembrane region" description="Helical" evidence="10">
    <location>
        <begin position="143"/>
        <end position="164"/>
    </location>
</feature>
<evidence type="ECO:0000259" key="11">
    <source>
        <dbReference type="Pfam" id="PF02366"/>
    </source>
</evidence>
<feature type="domain" description="ArnT-like N-terminal" evidence="11">
    <location>
        <begin position="13"/>
        <end position="269"/>
    </location>
</feature>
<feature type="domain" description="Protein O-mannosyl-transferase C-terminal four TM" evidence="12">
    <location>
        <begin position="276"/>
        <end position="490"/>
    </location>
</feature>
<keyword evidence="8 10" id="KW-0472">Membrane</keyword>
<dbReference type="InterPro" id="IPR032421">
    <property type="entry name" value="PMT_4TMC"/>
</dbReference>
<keyword evidence="6 10" id="KW-0812">Transmembrane</keyword>
<accession>A0AAJ6NWP2</accession>
<evidence type="ECO:0000256" key="4">
    <source>
        <dbReference type="ARBA" id="ARBA00022676"/>
    </source>
</evidence>
<feature type="transmembrane region" description="Helical" evidence="10">
    <location>
        <begin position="389"/>
        <end position="411"/>
    </location>
</feature>
<dbReference type="InterPro" id="IPR003342">
    <property type="entry name" value="ArnT-like_N"/>
</dbReference>
<gene>
    <name evidence="13" type="ORF">QI031_11960</name>
</gene>
<keyword evidence="7 10" id="KW-1133">Transmembrane helix</keyword>
<dbReference type="AlphaFoldDB" id="A0AAJ6NWP2"/>
<evidence type="ECO:0000256" key="2">
    <source>
        <dbReference type="ARBA" id="ARBA00004922"/>
    </source>
</evidence>
<comment type="function">
    <text evidence="10">Protein O-mannosyltransferase that catalyzes the transfer of a single mannose residue from a polyprenol phospho-mannosyl lipidic donor to the hydroxyl group of selected serine and threonine residues in acceptor proteins.</text>
</comment>
<evidence type="ECO:0000256" key="7">
    <source>
        <dbReference type="ARBA" id="ARBA00022989"/>
    </source>
</evidence>
<evidence type="ECO:0000256" key="5">
    <source>
        <dbReference type="ARBA" id="ARBA00022679"/>
    </source>
</evidence>
<keyword evidence="4 10" id="KW-0328">Glycosyltransferase</keyword>
<dbReference type="EC" id="2.4.1.-" evidence="10"/>
<keyword evidence="14" id="KW-1185">Reference proteome</keyword>
<evidence type="ECO:0000256" key="8">
    <source>
        <dbReference type="ARBA" id="ARBA00023136"/>
    </source>
</evidence>
<name>A0AAJ6NWP2_9CYAN</name>
<dbReference type="GO" id="GO:0012505">
    <property type="term" value="C:endomembrane system"/>
    <property type="evidence" value="ECO:0007669"/>
    <property type="project" value="UniProtKB-SubCell"/>
</dbReference>
<dbReference type="EMBL" id="CP124543">
    <property type="protein sequence ID" value="WGV28135.1"/>
    <property type="molecule type" value="Genomic_DNA"/>
</dbReference>
<dbReference type="PANTHER" id="PTHR10050">
    <property type="entry name" value="DOLICHYL-PHOSPHATE-MANNOSE--PROTEIN MANNOSYLTRANSFERASE"/>
    <property type="match status" value="1"/>
</dbReference>
<dbReference type="GO" id="GO:0004169">
    <property type="term" value="F:dolichyl-phosphate-mannose-protein mannosyltransferase activity"/>
    <property type="evidence" value="ECO:0007669"/>
    <property type="project" value="UniProtKB-UniRule"/>
</dbReference>
<dbReference type="Proteomes" id="UP001223520">
    <property type="component" value="Chromosome"/>
</dbReference>
<dbReference type="Pfam" id="PF02366">
    <property type="entry name" value="PMT"/>
    <property type="match status" value="1"/>
</dbReference>
<feature type="transmembrane region" description="Helical" evidence="10">
    <location>
        <begin position="192"/>
        <end position="208"/>
    </location>
</feature>
<dbReference type="PANTHER" id="PTHR10050:SF46">
    <property type="entry name" value="PROTEIN O-MANNOSYL-TRANSFERASE 2"/>
    <property type="match status" value="1"/>
</dbReference>
<evidence type="ECO:0000259" key="12">
    <source>
        <dbReference type="Pfam" id="PF16192"/>
    </source>
</evidence>
<evidence type="ECO:0000256" key="6">
    <source>
        <dbReference type="ARBA" id="ARBA00022692"/>
    </source>
</evidence>
<dbReference type="RefSeq" id="WP_281485367.1">
    <property type="nucleotide sequence ID" value="NZ_CP124543.1"/>
</dbReference>
<feature type="transmembrane region" description="Helical" evidence="10">
    <location>
        <begin position="417"/>
        <end position="438"/>
    </location>
</feature>
<reference evidence="13 14" key="1">
    <citation type="journal article" date="2023" name="Limnol Oceanogr Lett">
        <title>Environmental adaptations by the intertidal Antarctic cyanobacterium Halotia branconii CENA392 as revealed using long-read genome sequencing.</title>
        <authorList>
            <person name="Dextro R.B."/>
            <person name="Delbaje E."/>
            <person name="Freitas P.N.N."/>
            <person name="Geraldes V."/>
            <person name="Pinto E."/>
            <person name="Long P.F."/>
            <person name="Fiore M.F."/>
        </authorList>
    </citation>
    <scope>NUCLEOTIDE SEQUENCE [LARGE SCALE GENOMIC DNA]</scope>
    <source>
        <strain evidence="13 14">CENA392</strain>
    </source>
</reference>
<keyword evidence="10" id="KW-1003">Cell membrane</keyword>
<evidence type="ECO:0000256" key="9">
    <source>
        <dbReference type="ARBA" id="ARBA00093617"/>
    </source>
</evidence>
<feature type="transmembrane region" description="Helical" evidence="10">
    <location>
        <begin position="95"/>
        <end position="113"/>
    </location>
</feature>
<comment type="pathway">
    <text evidence="2 10">Protein modification; protein glycosylation.</text>
</comment>
<dbReference type="InterPro" id="IPR027005">
    <property type="entry name" value="PMT-like"/>
</dbReference>
<sequence length="491" mass="56450">MTKKWFRVGLTGIFLLSLALRFWGIDRFNTLVFDEVYYAKFGNNYLTHVPFFDGHPPLGKYMIAIGIWLGSHVPFWHETVNGLTGSLRSPWSYRWMNAFCGSFIPVIVTGIAYQLSYRRSFALLAGLFTACDGIFLVESRYALINIYIVLFGLLGQLLFLLALANRRQKRTFYLIFAGIAFGASVATKWNGLFFLLGIYLVWSISLIWQRIAKIIKQSTDVIDDFPANMPIPQPSLLQNLTQLNIIQIIFFLGIVPLAVYSLIWIPHLQLNPKYGLIEIHKQILAFHENLGGNTAKVHPYCAAWYKWPLMTRPIAYYYQTAQSFSDPLPVLGPPLPAGAGKVIYDIHAMGNPFLWWFGLTAIIFLLSLLIGQIIIYAMRHKRIFVNKTLGIDTWIALYLVSNYAVNLVPWMKVTRCVFIYHYMTAVIFAFLAIAWFVDQCLRSYYQQVRVVGVTITFIILAAFIFWMPVYLGLPLTPEGYKPLRMWFNSWI</sequence>
<keyword evidence="5 10" id="KW-0808">Transferase</keyword>
<evidence type="ECO:0000256" key="10">
    <source>
        <dbReference type="RuleBase" id="RU367007"/>
    </source>
</evidence>
<feature type="transmembrane region" description="Helical" evidence="10">
    <location>
        <begin position="450"/>
        <end position="473"/>
    </location>
</feature>
<dbReference type="GO" id="GO:0005886">
    <property type="term" value="C:plasma membrane"/>
    <property type="evidence" value="ECO:0007669"/>
    <property type="project" value="UniProtKB-SubCell"/>
</dbReference>
<evidence type="ECO:0000313" key="14">
    <source>
        <dbReference type="Proteomes" id="UP001223520"/>
    </source>
</evidence>
<comment type="subcellular location">
    <subcellularLocation>
        <location evidence="10">Cell membrane</location>
    </subcellularLocation>
    <subcellularLocation>
        <location evidence="1">Endomembrane system</location>
        <topology evidence="1">Multi-pass membrane protein</topology>
    </subcellularLocation>
</comment>
<protein>
    <recommendedName>
        <fullName evidence="9 10">Polyprenol-phosphate-mannose--protein mannosyltransferase</fullName>
        <ecNumber evidence="10">2.4.1.-</ecNumber>
    </recommendedName>
</protein>
<evidence type="ECO:0000256" key="1">
    <source>
        <dbReference type="ARBA" id="ARBA00004127"/>
    </source>
</evidence>
<dbReference type="KEGG" id="hbq:QI031_11960"/>
<evidence type="ECO:0000313" key="13">
    <source>
        <dbReference type="EMBL" id="WGV28135.1"/>
    </source>
</evidence>
<feature type="transmembrane region" description="Helical" evidence="10">
    <location>
        <begin position="245"/>
        <end position="265"/>
    </location>
</feature>
<comment type="similarity">
    <text evidence="3 10">Belongs to the glycosyltransferase 39 family.</text>
</comment>
<feature type="transmembrane region" description="Helical" evidence="10">
    <location>
        <begin position="171"/>
        <end position="186"/>
    </location>
</feature>